<dbReference type="AlphaFoldDB" id="A0A9E7MCY8"/>
<gene>
    <name evidence="1" type="ORF">K1720_08775</name>
</gene>
<dbReference type="Proteomes" id="UP001056425">
    <property type="component" value="Chromosome"/>
</dbReference>
<keyword evidence="2" id="KW-1185">Reference proteome</keyword>
<protein>
    <submittedName>
        <fullName evidence="1">Uncharacterized protein</fullName>
    </submittedName>
</protein>
<dbReference type="GeneID" id="72778437"/>
<organism evidence="1 2">
    <name type="scientific">Thermococcus argininiproducens</name>
    <dbReference type="NCBI Taxonomy" id="2866384"/>
    <lineage>
        <taxon>Archaea</taxon>
        <taxon>Methanobacteriati</taxon>
        <taxon>Methanobacteriota</taxon>
        <taxon>Thermococci</taxon>
        <taxon>Thermococcales</taxon>
        <taxon>Thermococcaceae</taxon>
        <taxon>Thermococcus</taxon>
    </lineage>
</organism>
<accession>A0A9E7MCY8</accession>
<name>A0A9E7MCY8_9EURY</name>
<evidence type="ECO:0000313" key="1">
    <source>
        <dbReference type="EMBL" id="USH00967.1"/>
    </source>
</evidence>
<dbReference type="KEGG" id="thei:K1720_08775"/>
<proteinExistence type="predicted"/>
<evidence type="ECO:0000313" key="2">
    <source>
        <dbReference type="Proteomes" id="UP001056425"/>
    </source>
</evidence>
<reference evidence="1 2" key="1">
    <citation type="submission" date="2021-08" db="EMBL/GenBank/DDBJ databases">
        <title>Thermococcus onnuriiensis IOH2.</title>
        <authorList>
            <person name="Park Y.-J."/>
        </authorList>
    </citation>
    <scope>NUCLEOTIDE SEQUENCE [LARGE SCALE GENOMIC DNA]</scope>
    <source>
        <strain evidence="1 2">IOH2</strain>
    </source>
</reference>
<sequence>MSKLKTYLEILNQKVSYVEELYGFKINYLPLIIEGTTVVLDRKKGKLKIIEENRYLSEEEIKNLERKIIENIEKGVIELYLTMTFGEDVGLGEG</sequence>
<dbReference type="EMBL" id="CP080572">
    <property type="protein sequence ID" value="USH00967.1"/>
    <property type="molecule type" value="Genomic_DNA"/>
</dbReference>
<dbReference type="RefSeq" id="WP_251950665.1">
    <property type="nucleotide sequence ID" value="NZ_CP080572.1"/>
</dbReference>